<proteinExistence type="predicted"/>
<evidence type="ECO:0000313" key="2">
    <source>
        <dbReference type="Proteomes" id="UP000221837"/>
    </source>
</evidence>
<organism evidence="1 2">
    <name type="scientific">Serratia phage BF</name>
    <dbReference type="NCBI Taxonomy" id="1962671"/>
    <lineage>
        <taxon>Viruses</taxon>
        <taxon>Duplodnaviria</taxon>
        <taxon>Heunggongvirae</taxon>
        <taxon>Uroviricota</taxon>
        <taxon>Caudoviricetes</taxon>
        <taxon>Eneladusvirus</taxon>
        <taxon>Eneladusvirus BF</taxon>
    </lineage>
</organism>
<sequence length="69" mass="8315">MGMEKVVYLFYYTSYEIVDHDEDGAVYSNERNDLGAFYDFQTGLEYYQHMYPSKQIQYQTIQIMDSIEE</sequence>
<dbReference type="EMBL" id="KY630187">
    <property type="protein sequence ID" value="AQW88604.1"/>
    <property type="molecule type" value="Genomic_DNA"/>
</dbReference>
<protein>
    <submittedName>
        <fullName evidence="1">Uncharacterized protein</fullName>
    </submittedName>
</protein>
<name>A0A1S6UAB3_9CAUD</name>
<gene>
    <name evidence="1" type="ORF">BF_0079</name>
</gene>
<evidence type="ECO:0000313" key="1">
    <source>
        <dbReference type="EMBL" id="AQW88604.1"/>
    </source>
</evidence>
<reference evidence="1" key="1">
    <citation type="submission" date="2017-02" db="EMBL/GenBank/DDBJ databases">
        <title>Genome sequence of Serratia marcescens phage BF.</title>
        <authorList>
            <person name="Casey E."/>
            <person name="Fitzgerald B."/>
            <person name="Mahony J."/>
            <person name="Lugli G."/>
            <person name="Ventura M."/>
            <person name="van Sinderen D."/>
        </authorList>
    </citation>
    <scope>NUCLEOTIDE SEQUENCE [LARGE SCALE GENOMIC DNA]</scope>
</reference>
<keyword evidence="2" id="KW-1185">Reference proteome</keyword>
<dbReference type="OrthoDB" id="27960at10239"/>
<accession>A0A1S6UAB3</accession>
<dbReference type="Proteomes" id="UP000221837">
    <property type="component" value="Genome"/>
</dbReference>